<evidence type="ECO:0000313" key="2">
    <source>
        <dbReference type="Proteomes" id="UP001311232"/>
    </source>
</evidence>
<accession>A0AAV9R8D0</accession>
<name>A0AAV9R8D0_9TELE</name>
<protein>
    <submittedName>
        <fullName evidence="1">Uncharacterized protein</fullName>
    </submittedName>
</protein>
<dbReference type="Proteomes" id="UP001311232">
    <property type="component" value="Unassembled WGS sequence"/>
</dbReference>
<dbReference type="AlphaFoldDB" id="A0AAV9R8D0"/>
<reference evidence="1 2" key="1">
    <citation type="submission" date="2021-06" db="EMBL/GenBank/DDBJ databases">
        <authorList>
            <person name="Palmer J.M."/>
        </authorList>
    </citation>
    <scope>NUCLEOTIDE SEQUENCE [LARGE SCALE GENOMIC DNA]</scope>
    <source>
        <strain evidence="1 2">MEX-2019</strain>
        <tissue evidence="1">Muscle</tissue>
    </source>
</reference>
<comment type="caution">
    <text evidence="1">The sequence shown here is derived from an EMBL/GenBank/DDBJ whole genome shotgun (WGS) entry which is preliminary data.</text>
</comment>
<evidence type="ECO:0000313" key="1">
    <source>
        <dbReference type="EMBL" id="KAK5604345.1"/>
    </source>
</evidence>
<keyword evidence="2" id="KW-1185">Reference proteome</keyword>
<proteinExistence type="predicted"/>
<dbReference type="EMBL" id="JAHHUM010002353">
    <property type="protein sequence ID" value="KAK5604345.1"/>
    <property type="molecule type" value="Genomic_DNA"/>
</dbReference>
<gene>
    <name evidence="1" type="ORF">CRENBAI_019292</name>
</gene>
<organism evidence="1 2">
    <name type="scientific">Crenichthys baileyi</name>
    <name type="common">White River springfish</name>
    <dbReference type="NCBI Taxonomy" id="28760"/>
    <lineage>
        <taxon>Eukaryota</taxon>
        <taxon>Metazoa</taxon>
        <taxon>Chordata</taxon>
        <taxon>Craniata</taxon>
        <taxon>Vertebrata</taxon>
        <taxon>Euteleostomi</taxon>
        <taxon>Actinopterygii</taxon>
        <taxon>Neopterygii</taxon>
        <taxon>Teleostei</taxon>
        <taxon>Neoteleostei</taxon>
        <taxon>Acanthomorphata</taxon>
        <taxon>Ovalentaria</taxon>
        <taxon>Atherinomorphae</taxon>
        <taxon>Cyprinodontiformes</taxon>
        <taxon>Goodeidae</taxon>
        <taxon>Crenichthys</taxon>
    </lineage>
</organism>
<sequence length="143" mass="16208">MMIFHSTLKLSQKNCLKTSQKSLLPCTTDKEKRVSKSSESSSSYNWKYRSLVKERLHLLEQEGPGSKSQPGLLLHGGHMFSLYKTPQKRKLSMVASSFLKREKVKIPRQILKIPCCTLVAPAAEVTVFTIKINTNTKNTKINK</sequence>